<gene>
    <name evidence="1" type="ORF">KHA94_16275</name>
</gene>
<name>A0ABS5NV86_9BACI</name>
<keyword evidence="2" id="KW-1185">Reference proteome</keyword>
<proteinExistence type="predicted"/>
<dbReference type="InterPro" id="IPR008767">
    <property type="entry name" value="Phage_SPP1_head-tail_adaptor"/>
</dbReference>
<accession>A0ABS5NV86</accession>
<evidence type="ECO:0000313" key="1">
    <source>
        <dbReference type="EMBL" id="MBS4191747.1"/>
    </source>
</evidence>
<comment type="caution">
    <text evidence="1">The sequence shown here is derived from an EMBL/GenBank/DDBJ whole genome shotgun (WGS) entry which is preliminary data.</text>
</comment>
<dbReference type="InterPro" id="IPR038666">
    <property type="entry name" value="SSP1_head-tail_sf"/>
</dbReference>
<evidence type="ECO:0000313" key="2">
    <source>
        <dbReference type="Proteomes" id="UP000681027"/>
    </source>
</evidence>
<sequence length="110" mass="12775">MASLASKLNKRISILRPPDPEKDVDEAGQPLDEWIPVAETWASIEPLRGRELFAAMQVNAEVTTKITVRYRKGLDRMMKALHNEIEFEFLYVINPKYANKELQIMCKERQ</sequence>
<dbReference type="EMBL" id="JAGYPM010000003">
    <property type="protein sequence ID" value="MBS4191747.1"/>
    <property type="molecule type" value="Genomic_DNA"/>
</dbReference>
<organism evidence="1 2">
    <name type="scientific">Cytobacillus citreus</name>
    <dbReference type="NCBI Taxonomy" id="2833586"/>
    <lineage>
        <taxon>Bacteria</taxon>
        <taxon>Bacillati</taxon>
        <taxon>Bacillota</taxon>
        <taxon>Bacilli</taxon>
        <taxon>Bacillales</taxon>
        <taxon>Bacillaceae</taxon>
        <taxon>Cytobacillus</taxon>
    </lineage>
</organism>
<dbReference type="Gene3D" id="2.40.10.270">
    <property type="entry name" value="Bacteriophage SPP1 head-tail adaptor protein"/>
    <property type="match status" value="1"/>
</dbReference>
<dbReference type="Proteomes" id="UP000681027">
    <property type="component" value="Unassembled WGS sequence"/>
</dbReference>
<protein>
    <submittedName>
        <fullName evidence="1">Phage head closure protein</fullName>
    </submittedName>
</protein>
<dbReference type="NCBIfam" id="TIGR01563">
    <property type="entry name" value="gp16_SPP1"/>
    <property type="match status" value="1"/>
</dbReference>
<reference evidence="1 2" key="1">
    <citation type="submission" date="2021-05" db="EMBL/GenBank/DDBJ databases">
        <title>Novel Bacillus species.</title>
        <authorList>
            <person name="Liu G."/>
        </authorList>
    </citation>
    <scope>NUCLEOTIDE SEQUENCE [LARGE SCALE GENOMIC DNA]</scope>
    <source>
        <strain evidence="1 2">FJAT-49705</strain>
    </source>
</reference>
<dbReference type="Pfam" id="PF05521">
    <property type="entry name" value="Phage_HCP"/>
    <property type="match status" value="1"/>
</dbReference>
<dbReference type="RefSeq" id="WP_213103159.1">
    <property type="nucleotide sequence ID" value="NZ_JAGYPM010000003.1"/>
</dbReference>